<comment type="caution">
    <text evidence="2">The sequence shown here is derived from an EMBL/GenBank/DDBJ whole genome shotgun (WGS) entry which is preliminary data.</text>
</comment>
<accession>A0A9X5E3F7</accession>
<dbReference type="Proteomes" id="UP000031532">
    <property type="component" value="Unassembled WGS sequence"/>
</dbReference>
<evidence type="ECO:0000256" key="1">
    <source>
        <dbReference type="SAM" id="MobiDB-lite"/>
    </source>
</evidence>
<dbReference type="AlphaFoldDB" id="A0A9X5E3F7"/>
<protein>
    <submittedName>
        <fullName evidence="2">Uncharacterized protein</fullName>
    </submittedName>
</protein>
<feature type="compositionally biased region" description="Gly residues" evidence="1">
    <location>
        <begin position="1"/>
        <end position="10"/>
    </location>
</feature>
<organism evidence="2 3">
    <name type="scientific">Scytonema millei VB511283</name>
    <dbReference type="NCBI Taxonomy" id="1245923"/>
    <lineage>
        <taxon>Bacteria</taxon>
        <taxon>Bacillati</taxon>
        <taxon>Cyanobacteriota</taxon>
        <taxon>Cyanophyceae</taxon>
        <taxon>Nostocales</taxon>
        <taxon>Scytonemataceae</taxon>
        <taxon>Scytonema</taxon>
    </lineage>
</organism>
<keyword evidence="3" id="KW-1185">Reference proteome</keyword>
<dbReference type="RefSeq" id="WP_165587640.1">
    <property type="nucleotide sequence ID" value="NZ_JTJC03000002.1"/>
</dbReference>
<evidence type="ECO:0000313" key="2">
    <source>
        <dbReference type="EMBL" id="NHC34595.1"/>
    </source>
</evidence>
<feature type="region of interest" description="Disordered" evidence="1">
    <location>
        <begin position="1"/>
        <end position="27"/>
    </location>
</feature>
<reference evidence="2 3" key="1">
    <citation type="journal article" date="2015" name="Genome Announc.">
        <title>Draft Genome Sequence of the Terrestrial Cyanobacterium Scytonema millei VB511283, Isolated from Eastern India.</title>
        <authorList>
            <person name="Sen D."/>
            <person name="Chandrababunaidu M.M."/>
            <person name="Singh D."/>
            <person name="Sanghi N."/>
            <person name="Ghorai A."/>
            <person name="Mishra G.P."/>
            <person name="Madduluri M."/>
            <person name="Adhikary S.P."/>
            <person name="Tripathy S."/>
        </authorList>
    </citation>
    <scope>NUCLEOTIDE SEQUENCE [LARGE SCALE GENOMIC DNA]</scope>
    <source>
        <strain evidence="2 3">VB511283</strain>
    </source>
</reference>
<sequence>MSVEKGGGSREQGAGRELREKKRPSTVNRQLPSLLTFDYRRFKNWYMLCLFSPKL</sequence>
<proteinExistence type="predicted"/>
<gene>
    <name evidence="2" type="ORF">QH73_0007960</name>
</gene>
<name>A0A9X5E3F7_9CYAN</name>
<evidence type="ECO:0000313" key="3">
    <source>
        <dbReference type="Proteomes" id="UP000031532"/>
    </source>
</evidence>
<dbReference type="EMBL" id="JTJC03000002">
    <property type="protein sequence ID" value="NHC34595.1"/>
    <property type="molecule type" value="Genomic_DNA"/>
</dbReference>